<dbReference type="PANTHER" id="PTHR43856:SF1">
    <property type="entry name" value="MITOCHONDRIAL CARDIOLIPIN HYDROLASE"/>
    <property type="match status" value="1"/>
</dbReference>
<evidence type="ECO:0000256" key="2">
    <source>
        <dbReference type="ARBA" id="ARBA00008664"/>
    </source>
</evidence>
<dbReference type="SMART" id="SM00155">
    <property type="entry name" value="PLDc"/>
    <property type="match status" value="2"/>
</dbReference>
<dbReference type="GO" id="GO:0006793">
    <property type="term" value="P:phosphorus metabolic process"/>
    <property type="evidence" value="ECO:0007669"/>
    <property type="project" value="UniProtKB-ARBA"/>
</dbReference>
<name>A0A9X2YUE8_9MYCO</name>
<dbReference type="PROSITE" id="PS50035">
    <property type="entry name" value="PLD"/>
    <property type="match status" value="2"/>
</dbReference>
<feature type="domain" description="PLD phosphodiesterase" evidence="8">
    <location>
        <begin position="267"/>
        <end position="294"/>
    </location>
</feature>
<dbReference type="GO" id="GO:0016891">
    <property type="term" value="F:RNA endonuclease activity producing 5'-phosphomonoesters, hydrolytic mechanism"/>
    <property type="evidence" value="ECO:0007669"/>
    <property type="project" value="TreeGrafter"/>
</dbReference>
<dbReference type="PANTHER" id="PTHR43856">
    <property type="entry name" value="CARDIOLIPIN HYDROLASE"/>
    <property type="match status" value="1"/>
</dbReference>
<feature type="region of interest" description="Disordered" evidence="7">
    <location>
        <begin position="329"/>
        <end position="353"/>
    </location>
</feature>
<proteinExistence type="inferred from homology"/>
<evidence type="ECO:0000256" key="7">
    <source>
        <dbReference type="SAM" id="MobiDB-lite"/>
    </source>
</evidence>
<evidence type="ECO:0000313" key="10">
    <source>
        <dbReference type="Proteomes" id="UP001141629"/>
    </source>
</evidence>
<dbReference type="AlphaFoldDB" id="A0A9X2YUE8"/>
<dbReference type="InterPro" id="IPR025202">
    <property type="entry name" value="PLD-like_dom"/>
</dbReference>
<evidence type="ECO:0000256" key="1">
    <source>
        <dbReference type="ARBA" id="ARBA00000798"/>
    </source>
</evidence>
<reference evidence="9" key="1">
    <citation type="submission" date="2020-07" db="EMBL/GenBank/DDBJ databases">
        <authorList>
            <person name="Pettersson B.M.F."/>
            <person name="Behra P.R.K."/>
            <person name="Ramesh M."/>
            <person name="Das S."/>
            <person name="Dasgupta S."/>
            <person name="Kirsebom L.A."/>
        </authorList>
    </citation>
    <scope>NUCLEOTIDE SEQUENCE</scope>
    <source>
        <strain evidence="9">DSM 44838</strain>
    </source>
</reference>
<keyword evidence="10" id="KW-1185">Reference proteome</keyword>
<dbReference type="Gene3D" id="3.30.870.10">
    <property type="entry name" value="Endonuclease Chain A"/>
    <property type="match status" value="2"/>
</dbReference>
<dbReference type="InterPro" id="IPR001736">
    <property type="entry name" value="PLipase_D/transphosphatidylase"/>
</dbReference>
<comment type="catalytic activity">
    <reaction evidence="1">
        <text>a 1,2-diacyl-sn-glycero-3-phosphocholine + H2O = a 1,2-diacyl-sn-glycero-3-phosphate + choline + H(+)</text>
        <dbReference type="Rhea" id="RHEA:14445"/>
        <dbReference type="ChEBI" id="CHEBI:15354"/>
        <dbReference type="ChEBI" id="CHEBI:15377"/>
        <dbReference type="ChEBI" id="CHEBI:15378"/>
        <dbReference type="ChEBI" id="CHEBI:57643"/>
        <dbReference type="ChEBI" id="CHEBI:58608"/>
        <dbReference type="EC" id="3.1.4.4"/>
    </reaction>
</comment>
<dbReference type="Proteomes" id="UP001141629">
    <property type="component" value="Unassembled WGS sequence"/>
</dbReference>
<evidence type="ECO:0000313" key="9">
    <source>
        <dbReference type="EMBL" id="MCV7419170.1"/>
    </source>
</evidence>
<dbReference type="CDD" id="cd09127">
    <property type="entry name" value="PLDc_unchar1_1"/>
    <property type="match status" value="1"/>
</dbReference>
<dbReference type="InterPro" id="IPR051406">
    <property type="entry name" value="PLD_domain"/>
</dbReference>
<comment type="caution">
    <text evidence="9">The sequence shown here is derived from an EMBL/GenBank/DDBJ whole genome shotgun (WGS) entry which is preliminary data.</text>
</comment>
<sequence length="353" mass="39432">MRHYGCGRRVAQTRGGWPVLASTLVQTSGPRLIVEPDDGLGPVLEFIGSARASLLIKQFTFTDESLIDAVIARKAAGVDVRVMLNAARSGGDRANDETFERFSAAGIAVQWANPKFYVTHEKSMVVDEKTALVATFNMCLKYFTATRDYGVVIDDPVHVAQIVEVFEADWNHDDWVPTVYEGLLWSNSNSRYHMARFIDTATHRIDVQHPKFVDAVILDHLAAAVERGVKVHVLCGGRHGISEGDVLDTFASLRTLRRFGAKVHKQKNLRVHAKLMIVDDERALVGSMNIDRSAFDLRRELGITITEPAVVARLKATFDEDWALSHHYSPPDPLDTSTHQEDDFPHDPELVHE</sequence>
<dbReference type="EMBL" id="JACKVK010000001">
    <property type="protein sequence ID" value="MCV7419170.1"/>
    <property type="molecule type" value="Genomic_DNA"/>
</dbReference>
<dbReference type="SUPFAM" id="SSF56024">
    <property type="entry name" value="Phospholipase D/nuclease"/>
    <property type="match status" value="2"/>
</dbReference>
<evidence type="ECO:0000256" key="3">
    <source>
        <dbReference type="ARBA" id="ARBA00012027"/>
    </source>
</evidence>
<feature type="compositionally biased region" description="Basic and acidic residues" evidence="7">
    <location>
        <begin position="338"/>
        <end position="353"/>
    </location>
</feature>
<keyword evidence="6" id="KW-0443">Lipid metabolism</keyword>
<evidence type="ECO:0000256" key="4">
    <source>
        <dbReference type="ARBA" id="ARBA00022801"/>
    </source>
</evidence>
<evidence type="ECO:0000256" key="6">
    <source>
        <dbReference type="ARBA" id="ARBA00023098"/>
    </source>
</evidence>
<protein>
    <recommendedName>
        <fullName evidence="3">phospholipase D</fullName>
        <ecNumber evidence="3">3.1.4.4</ecNumber>
    </recommendedName>
</protein>
<dbReference type="CDD" id="cd09128">
    <property type="entry name" value="PLDc_unchar1_2"/>
    <property type="match status" value="1"/>
</dbReference>
<dbReference type="EC" id="3.1.4.4" evidence="3"/>
<comment type="similarity">
    <text evidence="2">Belongs to the phospholipase D family.</text>
</comment>
<dbReference type="GO" id="GO:0016042">
    <property type="term" value="P:lipid catabolic process"/>
    <property type="evidence" value="ECO:0007669"/>
    <property type="project" value="UniProtKB-KW"/>
</dbReference>
<keyword evidence="4" id="KW-0378">Hydrolase</keyword>
<evidence type="ECO:0000259" key="8">
    <source>
        <dbReference type="PROSITE" id="PS50035"/>
    </source>
</evidence>
<dbReference type="GO" id="GO:0004630">
    <property type="term" value="F:phospholipase D activity"/>
    <property type="evidence" value="ECO:0007669"/>
    <property type="project" value="UniProtKB-EC"/>
</dbReference>
<dbReference type="Pfam" id="PF13091">
    <property type="entry name" value="PLDc_2"/>
    <property type="match status" value="2"/>
</dbReference>
<reference evidence="9" key="2">
    <citation type="journal article" date="2022" name="BMC Genomics">
        <title>Comparative genome analysis of mycobacteria focusing on tRNA and non-coding RNA.</title>
        <authorList>
            <person name="Behra P.R.K."/>
            <person name="Pettersson B.M.F."/>
            <person name="Ramesh M."/>
            <person name="Das S."/>
            <person name="Dasgupta S."/>
            <person name="Kirsebom L.A."/>
        </authorList>
    </citation>
    <scope>NUCLEOTIDE SEQUENCE</scope>
    <source>
        <strain evidence="9">DSM 44838</strain>
    </source>
</reference>
<keyword evidence="5" id="KW-0442">Lipid degradation</keyword>
<evidence type="ECO:0000256" key="5">
    <source>
        <dbReference type="ARBA" id="ARBA00022963"/>
    </source>
</evidence>
<gene>
    <name evidence="9" type="ORF">H7K45_01320</name>
</gene>
<feature type="domain" description="PLD phosphodiesterase" evidence="8">
    <location>
        <begin position="115"/>
        <end position="142"/>
    </location>
</feature>
<accession>A0A9X2YUE8</accession>
<organism evidence="9 10">
    <name type="scientific">Mycobacterium yunnanensis</name>
    <dbReference type="NCBI Taxonomy" id="368477"/>
    <lineage>
        <taxon>Bacteria</taxon>
        <taxon>Bacillati</taxon>
        <taxon>Actinomycetota</taxon>
        <taxon>Actinomycetes</taxon>
        <taxon>Mycobacteriales</taxon>
        <taxon>Mycobacteriaceae</taxon>
        <taxon>Mycobacterium</taxon>
    </lineage>
</organism>